<protein>
    <recommendedName>
        <fullName evidence="3">Flagellin</fullName>
    </recommendedName>
</protein>
<evidence type="ECO:0000313" key="2">
    <source>
        <dbReference type="Proteomes" id="UP000001929"/>
    </source>
</evidence>
<accession>Q2RP58</accession>
<dbReference type="STRING" id="269796.Rru_A3292"/>
<organism evidence="1 2">
    <name type="scientific">Rhodospirillum rubrum (strain ATCC 11170 / ATH 1.1.1 / DSM 467 / LMG 4362 / NCIMB 8255 / S1)</name>
    <dbReference type="NCBI Taxonomy" id="269796"/>
    <lineage>
        <taxon>Bacteria</taxon>
        <taxon>Pseudomonadati</taxon>
        <taxon>Pseudomonadota</taxon>
        <taxon>Alphaproteobacteria</taxon>
        <taxon>Rhodospirillales</taxon>
        <taxon>Rhodospirillaceae</taxon>
        <taxon>Rhodospirillum</taxon>
    </lineage>
</organism>
<dbReference type="HOGENOM" id="CLU_1069110_0_0_5"/>
<dbReference type="PATRIC" id="fig|269796.9.peg.3410"/>
<dbReference type="RefSeq" id="WP_011391040.1">
    <property type="nucleotide sequence ID" value="NC_007643.1"/>
</dbReference>
<sequence length="260" mass="26601">MDTTSLSSATRTTVGEIQRLSRAQGVNQVELANGQRDTRLAVFAQISSFSLSDRASDLASTKNDITSALSTVEAASAGLDAIGQTLDQARAIADQYERSDDATERARLQQNFDEISRQIDSLAADSGIGGVNLIAGQGSGGASDLTVSYRQGGSGSLSIGGQASDSAGLSLGLSVASVDAARAQIRDTAASFGTSASALSTRADFTQTLRDTLETGAAGLVESDLNRDGAEALALDTRTRLAASSLSIAAGSERAVTQLF</sequence>
<dbReference type="eggNOG" id="COG1344">
    <property type="taxonomic scope" value="Bacteria"/>
</dbReference>
<dbReference type="Proteomes" id="UP000001929">
    <property type="component" value="Chromosome"/>
</dbReference>
<evidence type="ECO:0000313" key="1">
    <source>
        <dbReference type="EMBL" id="ABC24087.1"/>
    </source>
</evidence>
<evidence type="ECO:0008006" key="3">
    <source>
        <dbReference type="Google" id="ProtNLM"/>
    </source>
</evidence>
<proteinExistence type="predicted"/>
<dbReference type="KEGG" id="rru:Rru_A3292"/>
<name>Q2RP58_RHORT</name>
<dbReference type="PhylomeDB" id="Q2RP58"/>
<gene>
    <name evidence="1" type="ordered locus">Rru_A3292</name>
</gene>
<dbReference type="EnsemblBacteria" id="ABC24087">
    <property type="protein sequence ID" value="ABC24087"/>
    <property type="gene ID" value="Rru_A3292"/>
</dbReference>
<dbReference type="Gene3D" id="1.20.1330.10">
    <property type="entry name" value="f41 fragment of flagellin, N-terminal domain"/>
    <property type="match status" value="1"/>
</dbReference>
<dbReference type="EMBL" id="CP000230">
    <property type="protein sequence ID" value="ABC24087.1"/>
    <property type="molecule type" value="Genomic_DNA"/>
</dbReference>
<dbReference type="AlphaFoldDB" id="Q2RP58"/>
<keyword evidence="2" id="KW-1185">Reference proteome</keyword>
<dbReference type="SUPFAM" id="SSF64518">
    <property type="entry name" value="Phase 1 flagellin"/>
    <property type="match status" value="1"/>
</dbReference>
<reference evidence="1 2" key="1">
    <citation type="journal article" date="2011" name="Stand. Genomic Sci.">
        <title>Complete genome sequence of Rhodospirillum rubrum type strain (S1).</title>
        <authorList>
            <person name="Munk A.C."/>
            <person name="Copeland A."/>
            <person name="Lucas S."/>
            <person name="Lapidus A."/>
            <person name="Del Rio T.G."/>
            <person name="Barry K."/>
            <person name="Detter J.C."/>
            <person name="Hammon N."/>
            <person name="Israni S."/>
            <person name="Pitluck S."/>
            <person name="Brettin T."/>
            <person name="Bruce D."/>
            <person name="Han C."/>
            <person name="Tapia R."/>
            <person name="Gilna P."/>
            <person name="Schmutz J."/>
            <person name="Larimer F."/>
            <person name="Land M."/>
            <person name="Kyrpides N.C."/>
            <person name="Mavromatis K."/>
            <person name="Richardson P."/>
            <person name="Rohde M."/>
            <person name="Goker M."/>
            <person name="Klenk H.P."/>
            <person name="Zhang Y."/>
            <person name="Roberts G.P."/>
            <person name="Reslewic S."/>
            <person name="Schwartz D.C."/>
        </authorList>
    </citation>
    <scope>NUCLEOTIDE SEQUENCE [LARGE SCALE GENOMIC DNA]</scope>
    <source>
        <strain evidence="2">ATCC 11170 / ATH 1.1.1 / DSM 467 / LMG 4362 / NCIMB 8255 / S1</strain>
    </source>
</reference>